<evidence type="ECO:0000256" key="6">
    <source>
        <dbReference type="ARBA" id="ARBA00022833"/>
    </source>
</evidence>
<comment type="function">
    <text evidence="7">Thiolesterase that catalyzes the hydrolysis of S-D-lactoyl-glutathione to form glutathione and D-lactic acid.</text>
</comment>
<comment type="pathway">
    <text evidence="2 7">Secondary metabolite metabolism; methylglyoxal degradation; (R)-lactate from methylglyoxal: step 2/2.</text>
</comment>
<dbReference type="NCBIfam" id="TIGR03413">
    <property type="entry name" value="GSH_gloB"/>
    <property type="match status" value="1"/>
</dbReference>
<keyword evidence="6 7" id="KW-0862">Zinc</keyword>
<proteinExistence type="inferred from homology"/>
<dbReference type="Gene3D" id="3.60.15.10">
    <property type="entry name" value="Ribonuclease Z/Hydroxyacylglutathione hydrolase-like"/>
    <property type="match status" value="1"/>
</dbReference>
<evidence type="ECO:0000256" key="1">
    <source>
        <dbReference type="ARBA" id="ARBA00001623"/>
    </source>
</evidence>
<comment type="catalytic activity">
    <reaction evidence="1 7">
        <text>an S-(2-hydroxyacyl)glutathione + H2O = a 2-hydroxy carboxylate + glutathione + H(+)</text>
        <dbReference type="Rhea" id="RHEA:21864"/>
        <dbReference type="ChEBI" id="CHEBI:15377"/>
        <dbReference type="ChEBI" id="CHEBI:15378"/>
        <dbReference type="ChEBI" id="CHEBI:57925"/>
        <dbReference type="ChEBI" id="CHEBI:58896"/>
        <dbReference type="ChEBI" id="CHEBI:71261"/>
        <dbReference type="EC" id="3.1.2.6"/>
    </reaction>
</comment>
<dbReference type="SUPFAM" id="SSF56281">
    <property type="entry name" value="Metallo-hydrolase/oxidoreductase"/>
    <property type="match status" value="1"/>
</dbReference>
<keyword evidence="4 7" id="KW-0479">Metal-binding</keyword>
<feature type="binding site" evidence="7">
    <location>
        <position position="114"/>
    </location>
    <ligand>
        <name>Zn(2+)</name>
        <dbReference type="ChEBI" id="CHEBI:29105"/>
        <label>1</label>
    </ligand>
</feature>
<dbReference type="HAMAP" id="MF_01374">
    <property type="entry name" value="Glyoxalase_2"/>
    <property type="match status" value="1"/>
</dbReference>
<comment type="cofactor">
    <cofactor evidence="7">
        <name>Zn(2+)</name>
        <dbReference type="ChEBI" id="CHEBI:29105"/>
    </cofactor>
    <text evidence="7">Binds 2 Zn(2+) ions per subunit.</text>
</comment>
<dbReference type="InterPro" id="IPR036866">
    <property type="entry name" value="RibonucZ/Hydroxyglut_hydro"/>
</dbReference>
<evidence type="ECO:0000256" key="2">
    <source>
        <dbReference type="ARBA" id="ARBA00004963"/>
    </source>
</evidence>
<comment type="subunit">
    <text evidence="7">Monomer.</text>
</comment>
<dbReference type="InterPro" id="IPR035680">
    <property type="entry name" value="Clx_II_MBL"/>
</dbReference>
<evidence type="ECO:0000313" key="10">
    <source>
        <dbReference type="Proteomes" id="UP001526446"/>
    </source>
</evidence>
<keyword evidence="10" id="KW-1185">Reference proteome</keyword>
<keyword evidence="5 7" id="KW-0378">Hydrolase</keyword>
<dbReference type="InterPro" id="IPR017782">
    <property type="entry name" value="Hydroxyacylglutathione_Hdrlase"/>
</dbReference>
<protein>
    <recommendedName>
        <fullName evidence="7">Hydroxyacylglutathione hydrolase</fullName>
        <ecNumber evidence="7">3.1.2.6</ecNumber>
    </recommendedName>
    <alternativeName>
        <fullName evidence="7">Glyoxalase II</fullName>
        <shortName evidence="7">Glx II</shortName>
    </alternativeName>
</protein>
<dbReference type="PIRSF" id="PIRSF005457">
    <property type="entry name" value="Glx"/>
    <property type="match status" value="1"/>
</dbReference>
<dbReference type="Pfam" id="PF00753">
    <property type="entry name" value="Lactamase_B"/>
    <property type="match status" value="1"/>
</dbReference>
<dbReference type="PANTHER" id="PTHR43705">
    <property type="entry name" value="HYDROXYACYLGLUTATHIONE HYDROLASE"/>
    <property type="match status" value="1"/>
</dbReference>
<dbReference type="GO" id="GO:0004416">
    <property type="term" value="F:hydroxyacylglutathione hydrolase activity"/>
    <property type="evidence" value="ECO:0007669"/>
    <property type="project" value="UniProtKB-EC"/>
</dbReference>
<feature type="binding site" evidence="7">
    <location>
        <position position="133"/>
    </location>
    <ligand>
        <name>Zn(2+)</name>
        <dbReference type="ChEBI" id="CHEBI:29105"/>
        <label>1</label>
    </ligand>
</feature>
<dbReference type="SMART" id="SM00849">
    <property type="entry name" value="Lactamase_B"/>
    <property type="match status" value="1"/>
</dbReference>
<evidence type="ECO:0000259" key="8">
    <source>
        <dbReference type="SMART" id="SM00849"/>
    </source>
</evidence>
<dbReference type="Pfam" id="PF16123">
    <property type="entry name" value="HAGH_C"/>
    <property type="match status" value="1"/>
</dbReference>
<dbReference type="CDD" id="cd07723">
    <property type="entry name" value="hydroxyacylglutathione_hydrolase_MBL-fold"/>
    <property type="match status" value="1"/>
</dbReference>
<dbReference type="PANTHER" id="PTHR43705:SF1">
    <property type="entry name" value="HYDROXYACYLGLUTATHIONE HYDROLASE GLOB"/>
    <property type="match status" value="1"/>
</dbReference>
<evidence type="ECO:0000256" key="3">
    <source>
        <dbReference type="ARBA" id="ARBA00006759"/>
    </source>
</evidence>
<dbReference type="RefSeq" id="WP_166118521.1">
    <property type="nucleotide sequence ID" value="NZ_JAPIUX010000001.1"/>
</dbReference>
<dbReference type="InterPro" id="IPR001279">
    <property type="entry name" value="Metallo-B-lactamas"/>
</dbReference>
<feature type="binding site" evidence="7">
    <location>
        <position position="61"/>
    </location>
    <ligand>
        <name>Zn(2+)</name>
        <dbReference type="ChEBI" id="CHEBI:29105"/>
        <label>2</label>
    </ligand>
</feature>
<feature type="binding site" evidence="7">
    <location>
        <position position="56"/>
    </location>
    <ligand>
        <name>Zn(2+)</name>
        <dbReference type="ChEBI" id="CHEBI:29105"/>
        <label>1</label>
    </ligand>
</feature>
<gene>
    <name evidence="7 9" type="primary">gloB</name>
    <name evidence="9" type="ORF">OQ252_00950</name>
</gene>
<dbReference type="EC" id="3.1.2.6" evidence="7"/>
<organism evidence="9 10">
    <name type="scientific">Acetobacter farinalis</name>
    <dbReference type="NCBI Taxonomy" id="1260984"/>
    <lineage>
        <taxon>Bacteria</taxon>
        <taxon>Pseudomonadati</taxon>
        <taxon>Pseudomonadota</taxon>
        <taxon>Alphaproteobacteria</taxon>
        <taxon>Acetobacterales</taxon>
        <taxon>Acetobacteraceae</taxon>
        <taxon>Acetobacter</taxon>
    </lineage>
</organism>
<evidence type="ECO:0000256" key="4">
    <source>
        <dbReference type="ARBA" id="ARBA00022723"/>
    </source>
</evidence>
<accession>A0ABT3Q3W8</accession>
<evidence type="ECO:0000256" key="5">
    <source>
        <dbReference type="ARBA" id="ARBA00022801"/>
    </source>
</evidence>
<comment type="caution">
    <text evidence="9">The sequence shown here is derived from an EMBL/GenBank/DDBJ whole genome shotgun (WGS) entry which is preliminary data.</text>
</comment>
<reference evidence="9 10" key="1">
    <citation type="submission" date="2022-11" db="EMBL/GenBank/DDBJ databases">
        <title>Genome sequencing of Acetobacter type strain.</title>
        <authorList>
            <person name="Heo J."/>
            <person name="Lee D."/>
            <person name="Han B.-H."/>
            <person name="Hong S.-B."/>
            <person name="Kwon S.-W."/>
        </authorList>
    </citation>
    <scope>NUCLEOTIDE SEQUENCE [LARGE SCALE GENOMIC DNA]</scope>
    <source>
        <strain evidence="9 10">KACC 21251</strain>
    </source>
</reference>
<evidence type="ECO:0000313" key="9">
    <source>
        <dbReference type="EMBL" id="MCX2559970.1"/>
    </source>
</evidence>
<evidence type="ECO:0000256" key="7">
    <source>
        <dbReference type="HAMAP-Rule" id="MF_01374"/>
    </source>
</evidence>
<dbReference type="Proteomes" id="UP001526446">
    <property type="component" value="Unassembled WGS sequence"/>
</dbReference>
<feature type="binding site" evidence="7">
    <location>
        <position position="133"/>
    </location>
    <ligand>
        <name>Zn(2+)</name>
        <dbReference type="ChEBI" id="CHEBI:29105"/>
        <label>2</label>
    </ligand>
</feature>
<comment type="similarity">
    <text evidence="3 7">Belongs to the metallo-beta-lactamase superfamily. Glyoxalase II family.</text>
</comment>
<feature type="binding site" evidence="7">
    <location>
        <position position="58"/>
    </location>
    <ligand>
        <name>Zn(2+)</name>
        <dbReference type="ChEBI" id="CHEBI:29105"/>
        <label>1</label>
    </ligand>
</feature>
<dbReference type="InterPro" id="IPR050110">
    <property type="entry name" value="Glyoxalase_II_hydrolase"/>
</dbReference>
<feature type="binding site" evidence="7">
    <location>
        <position position="171"/>
    </location>
    <ligand>
        <name>Zn(2+)</name>
        <dbReference type="ChEBI" id="CHEBI:29105"/>
        <label>2</label>
    </ligand>
</feature>
<name>A0ABT3Q3W8_9PROT</name>
<feature type="domain" description="Metallo-beta-lactamase" evidence="8">
    <location>
        <begin position="13"/>
        <end position="171"/>
    </location>
</feature>
<dbReference type="InterPro" id="IPR032282">
    <property type="entry name" value="HAGH_C"/>
</dbReference>
<dbReference type="EMBL" id="JAPIUX010000001">
    <property type="protein sequence ID" value="MCX2559970.1"/>
    <property type="molecule type" value="Genomic_DNA"/>
</dbReference>
<sequence>MPLQTRAIPVLSDNYSWFLRDTETGCTAIVDPGEAAPIQSVLDAEGGRLDLILLTHHHADHIGGTEALRARYKARVAGPASEQARMPALDIALHDGDHLSLGQSEGRVIAVPGHTRGHISYYFANPPTLFCGDTLFSLGCGRLFEGTAEQLFESLKRFADLPDDTLVCCGHEYTEGNSAFALHAEPNNAALKVRVAEVKRLRAEGRATVPSTLGEERATNPFLRAADVPTLARLRREKDTF</sequence>
<feature type="binding site" evidence="7">
    <location>
        <position position="60"/>
    </location>
    <ligand>
        <name>Zn(2+)</name>
        <dbReference type="ChEBI" id="CHEBI:29105"/>
        <label>2</label>
    </ligand>
</feature>